<evidence type="ECO:0000313" key="1">
    <source>
        <dbReference type="EMBL" id="NMN02839.1"/>
    </source>
</evidence>
<reference evidence="1 2" key="1">
    <citation type="submission" date="2020-02" db="EMBL/GenBank/DDBJ databases">
        <title>Characterization of phylogenetic diversity of novel bifidobacterial species isolated in Czech ZOOs.</title>
        <authorList>
            <person name="Lugli G.A."/>
            <person name="Vera N.B."/>
            <person name="Ventura M."/>
        </authorList>
    </citation>
    <scope>NUCLEOTIDE SEQUENCE [LARGE SCALE GENOMIC DNA]</scope>
    <source>
        <strain evidence="1 2">DSM 109963</strain>
    </source>
</reference>
<organism evidence="1 2">
    <name type="scientific">Bifidobacterium panos</name>
    <dbReference type="NCBI Taxonomy" id="2675321"/>
    <lineage>
        <taxon>Bacteria</taxon>
        <taxon>Bacillati</taxon>
        <taxon>Actinomycetota</taxon>
        <taxon>Actinomycetes</taxon>
        <taxon>Bifidobacteriales</taxon>
        <taxon>Bifidobacteriaceae</taxon>
        <taxon>Bifidobacterium</taxon>
    </lineage>
</organism>
<proteinExistence type="predicted"/>
<gene>
    <name evidence="1" type="ORF">G1C94_1461</name>
</gene>
<evidence type="ECO:0000313" key="2">
    <source>
        <dbReference type="Proteomes" id="UP000553756"/>
    </source>
</evidence>
<dbReference type="EMBL" id="JAAIIJ010000042">
    <property type="protein sequence ID" value="NMN02839.1"/>
    <property type="molecule type" value="Genomic_DNA"/>
</dbReference>
<comment type="caution">
    <text evidence="1">The sequence shown here is derived from an EMBL/GenBank/DDBJ whole genome shotgun (WGS) entry which is preliminary data.</text>
</comment>
<accession>A0ABX1SYB9</accession>
<sequence length="114" mass="12706">MNDMDKIMNTGIGNGTMKIVDARLLYDPAHFKAPAVRIQLTLQGVVMRHYLTFKPKLLPRLLDVAAVEIGENGVADLQWLIGCPVKVELNALHSPTALINIYDESKRLSLEVRP</sequence>
<name>A0ABX1SYB9_9BIFI</name>
<protein>
    <submittedName>
        <fullName evidence="1">Uncharacterized protein</fullName>
    </submittedName>
</protein>
<dbReference type="Proteomes" id="UP000553756">
    <property type="component" value="Unassembled WGS sequence"/>
</dbReference>
<keyword evidence="2" id="KW-1185">Reference proteome</keyword>
<dbReference type="RefSeq" id="WP_172147248.1">
    <property type="nucleotide sequence ID" value="NZ_JAAIIJ010000042.1"/>
</dbReference>